<comment type="caution">
    <text evidence="7">The sequence shown here is derived from an EMBL/GenBank/DDBJ whole genome shotgun (WGS) entry which is preliminary data.</text>
</comment>
<dbReference type="AlphaFoldDB" id="A0A0R0CWU4"/>
<dbReference type="Pfam" id="PF02104">
    <property type="entry name" value="SURF1"/>
    <property type="match status" value="1"/>
</dbReference>
<comment type="caution">
    <text evidence="6">Lacks conserved residue(s) required for the propagation of feature annotation.</text>
</comment>
<keyword evidence="6" id="KW-1003">Cell membrane</keyword>
<proteinExistence type="inferred from homology"/>
<dbReference type="EMBL" id="LDJL01000005">
    <property type="protein sequence ID" value="KRG70510.1"/>
    <property type="molecule type" value="Genomic_DNA"/>
</dbReference>
<dbReference type="GO" id="GO:0005886">
    <property type="term" value="C:plasma membrane"/>
    <property type="evidence" value="ECO:0007669"/>
    <property type="project" value="UniProtKB-SubCell"/>
</dbReference>
<dbReference type="InterPro" id="IPR045214">
    <property type="entry name" value="Surf1/Surf4"/>
</dbReference>
<evidence type="ECO:0000256" key="4">
    <source>
        <dbReference type="ARBA" id="ARBA00022989"/>
    </source>
</evidence>
<evidence type="ECO:0000256" key="3">
    <source>
        <dbReference type="ARBA" id="ARBA00022692"/>
    </source>
</evidence>
<dbReference type="PANTHER" id="PTHR23427:SF2">
    <property type="entry name" value="SURFEIT LOCUS PROTEIN 1"/>
    <property type="match status" value="1"/>
</dbReference>
<evidence type="ECO:0000256" key="2">
    <source>
        <dbReference type="ARBA" id="ARBA00007165"/>
    </source>
</evidence>
<dbReference type="OrthoDB" id="6079986at2"/>
<dbReference type="Proteomes" id="UP000052052">
    <property type="component" value="Unassembled WGS sequence"/>
</dbReference>
<protein>
    <recommendedName>
        <fullName evidence="6">SURF1-like protein</fullName>
    </recommendedName>
</protein>
<name>A0A0R0CWU4_9GAMM</name>
<keyword evidence="4 6" id="KW-1133">Transmembrane helix</keyword>
<keyword evidence="8" id="KW-1185">Reference proteome</keyword>
<gene>
    <name evidence="7" type="ORF">ABB29_05365</name>
</gene>
<feature type="transmembrane region" description="Helical" evidence="6">
    <location>
        <begin position="220"/>
        <end position="239"/>
    </location>
</feature>
<dbReference type="PROSITE" id="PS50895">
    <property type="entry name" value="SURF1"/>
    <property type="match status" value="1"/>
</dbReference>
<accession>A0A0R0CWU4</accession>
<reference evidence="7 8" key="1">
    <citation type="submission" date="2015-05" db="EMBL/GenBank/DDBJ databases">
        <title>Genome sequencing and analysis of members of genus Stenotrophomonas.</title>
        <authorList>
            <person name="Patil P.P."/>
            <person name="Midha S."/>
            <person name="Patil P.B."/>
        </authorList>
    </citation>
    <scope>NUCLEOTIDE SEQUENCE [LARGE SCALE GENOMIC DNA]</scope>
    <source>
        <strain evidence="7 8">DSM 21858</strain>
    </source>
</reference>
<comment type="similarity">
    <text evidence="2 6">Belongs to the SURF1 family.</text>
</comment>
<evidence type="ECO:0000256" key="6">
    <source>
        <dbReference type="RuleBase" id="RU363076"/>
    </source>
</evidence>
<dbReference type="STRING" id="344882.ABB29_05365"/>
<keyword evidence="5 6" id="KW-0472">Membrane</keyword>
<evidence type="ECO:0000256" key="5">
    <source>
        <dbReference type="ARBA" id="ARBA00023136"/>
    </source>
</evidence>
<dbReference type="PATRIC" id="fig|344882.3.peg.2406"/>
<sequence length="257" mass="28162">MTAGAPRRGRRRGLLALFASALLLAFAGFTALGVWQLQRLAWKHDLIARVDARIHAPAVAAPARDRWAGITAQRDEYRRVHLSGHWLQQPATRTLAVTELGGGSWELLPLRTDAGDYVLINRGFVPTGQAGEAPPSGRVELQGLLRISEPGGGFLRRNRPASGRWYSRDVAAIAAAYGLPAGQVAPYFVDADASAPVFDGQWPRAGMTVVRFRDHHLQYALTWFALALLSLLAGGYLLASERRLRHHGRHARGHPPR</sequence>
<dbReference type="PANTHER" id="PTHR23427">
    <property type="entry name" value="SURFEIT LOCUS PROTEIN"/>
    <property type="match status" value="1"/>
</dbReference>
<organism evidence="7 8">
    <name type="scientific">Pseudoxanthomonas dokdonensis</name>
    <dbReference type="NCBI Taxonomy" id="344882"/>
    <lineage>
        <taxon>Bacteria</taxon>
        <taxon>Pseudomonadati</taxon>
        <taxon>Pseudomonadota</taxon>
        <taxon>Gammaproteobacteria</taxon>
        <taxon>Lysobacterales</taxon>
        <taxon>Lysobacteraceae</taxon>
        <taxon>Pseudoxanthomonas</taxon>
    </lineage>
</organism>
<dbReference type="CDD" id="cd06662">
    <property type="entry name" value="SURF1"/>
    <property type="match status" value="1"/>
</dbReference>
<keyword evidence="3 6" id="KW-0812">Transmembrane</keyword>
<dbReference type="InterPro" id="IPR002994">
    <property type="entry name" value="Surf1/Shy1"/>
</dbReference>
<evidence type="ECO:0000313" key="7">
    <source>
        <dbReference type="EMBL" id="KRG70510.1"/>
    </source>
</evidence>
<evidence type="ECO:0000256" key="1">
    <source>
        <dbReference type="ARBA" id="ARBA00004370"/>
    </source>
</evidence>
<dbReference type="RefSeq" id="WP_057657592.1">
    <property type="nucleotide sequence ID" value="NZ_LDJL01000005.1"/>
</dbReference>
<evidence type="ECO:0000313" key="8">
    <source>
        <dbReference type="Proteomes" id="UP000052052"/>
    </source>
</evidence>
<comment type="subcellular location">
    <subcellularLocation>
        <location evidence="6">Cell membrane</location>
        <topology evidence="6">Multi-pass membrane protein</topology>
    </subcellularLocation>
    <subcellularLocation>
        <location evidence="1">Membrane</location>
    </subcellularLocation>
</comment>